<name>A0A6A6XFE0_9PLEO</name>
<accession>A0A6A6XFE0</accession>
<dbReference type="AlphaFoldDB" id="A0A6A6XFE0"/>
<organism evidence="2 3">
    <name type="scientific">Melanomma pulvis-pyrius CBS 109.77</name>
    <dbReference type="NCBI Taxonomy" id="1314802"/>
    <lineage>
        <taxon>Eukaryota</taxon>
        <taxon>Fungi</taxon>
        <taxon>Dikarya</taxon>
        <taxon>Ascomycota</taxon>
        <taxon>Pezizomycotina</taxon>
        <taxon>Dothideomycetes</taxon>
        <taxon>Pleosporomycetidae</taxon>
        <taxon>Pleosporales</taxon>
        <taxon>Melanommataceae</taxon>
        <taxon>Melanomma</taxon>
    </lineage>
</organism>
<evidence type="ECO:0000313" key="3">
    <source>
        <dbReference type="Proteomes" id="UP000799757"/>
    </source>
</evidence>
<dbReference type="EMBL" id="MU001863">
    <property type="protein sequence ID" value="KAF2795290.1"/>
    <property type="molecule type" value="Genomic_DNA"/>
</dbReference>
<feature type="compositionally biased region" description="Polar residues" evidence="1">
    <location>
        <begin position="1"/>
        <end position="22"/>
    </location>
</feature>
<sequence length="152" mass="16954">MATNNTKYYYSLPTQAPQQQRSGSRRPPLTPSTVSSPCLTTHAPIASRRDSGSGSPTKASALLAKVASHPTSPRGETPVTSPLPSPTSRPAEMHSSPMYSPERPAIWRSESARYVRQYRQQDGYISFPDFERFCENQNTYDNQHREHTAVKT</sequence>
<evidence type="ECO:0000256" key="1">
    <source>
        <dbReference type="SAM" id="MobiDB-lite"/>
    </source>
</evidence>
<feature type="region of interest" description="Disordered" evidence="1">
    <location>
        <begin position="1"/>
        <end position="105"/>
    </location>
</feature>
<proteinExistence type="predicted"/>
<keyword evidence="3" id="KW-1185">Reference proteome</keyword>
<evidence type="ECO:0000313" key="2">
    <source>
        <dbReference type="EMBL" id="KAF2795290.1"/>
    </source>
</evidence>
<gene>
    <name evidence="2" type="ORF">K505DRAFT_240182</name>
</gene>
<dbReference type="Proteomes" id="UP000799757">
    <property type="component" value="Unassembled WGS sequence"/>
</dbReference>
<protein>
    <submittedName>
        <fullName evidence="2">Uncharacterized protein</fullName>
    </submittedName>
</protein>
<reference evidence="2" key="1">
    <citation type="journal article" date="2020" name="Stud. Mycol.">
        <title>101 Dothideomycetes genomes: a test case for predicting lifestyles and emergence of pathogens.</title>
        <authorList>
            <person name="Haridas S."/>
            <person name="Albert R."/>
            <person name="Binder M."/>
            <person name="Bloem J."/>
            <person name="Labutti K."/>
            <person name="Salamov A."/>
            <person name="Andreopoulos B."/>
            <person name="Baker S."/>
            <person name="Barry K."/>
            <person name="Bills G."/>
            <person name="Bluhm B."/>
            <person name="Cannon C."/>
            <person name="Castanera R."/>
            <person name="Culley D."/>
            <person name="Daum C."/>
            <person name="Ezra D."/>
            <person name="Gonzalez J."/>
            <person name="Henrissat B."/>
            <person name="Kuo A."/>
            <person name="Liang C."/>
            <person name="Lipzen A."/>
            <person name="Lutzoni F."/>
            <person name="Magnuson J."/>
            <person name="Mondo S."/>
            <person name="Nolan M."/>
            <person name="Ohm R."/>
            <person name="Pangilinan J."/>
            <person name="Park H.-J."/>
            <person name="Ramirez L."/>
            <person name="Alfaro M."/>
            <person name="Sun H."/>
            <person name="Tritt A."/>
            <person name="Yoshinaga Y."/>
            <person name="Zwiers L.-H."/>
            <person name="Turgeon B."/>
            <person name="Goodwin S."/>
            <person name="Spatafora J."/>
            <person name="Crous P."/>
            <person name="Grigoriev I."/>
        </authorList>
    </citation>
    <scope>NUCLEOTIDE SEQUENCE</scope>
    <source>
        <strain evidence="2">CBS 109.77</strain>
    </source>
</reference>
<dbReference type="OrthoDB" id="3891636at2759"/>